<geneLocation type="plasmid" evidence="2">
    <name>pNITHX1</name>
</geneLocation>
<evidence type="ECO:0000313" key="2">
    <source>
        <dbReference type="Proteomes" id="UP000001953"/>
    </source>
</evidence>
<dbReference type="AlphaFoldDB" id="Q1QG03"/>
<evidence type="ECO:0000313" key="1">
    <source>
        <dbReference type="EMBL" id="ABE64844.1"/>
    </source>
</evidence>
<organism evidence="1 2">
    <name type="scientific">Nitrobacter hamburgensis (strain DSM 10229 / NCIMB 13809 / X14)</name>
    <dbReference type="NCBI Taxonomy" id="323097"/>
    <lineage>
        <taxon>Bacteria</taxon>
        <taxon>Pseudomonadati</taxon>
        <taxon>Pseudomonadota</taxon>
        <taxon>Alphaproteobacteria</taxon>
        <taxon>Hyphomicrobiales</taxon>
        <taxon>Nitrobacteraceae</taxon>
        <taxon>Nitrobacter</taxon>
    </lineage>
</organism>
<reference evidence="2" key="1">
    <citation type="submission" date="2006-03" db="EMBL/GenBank/DDBJ databases">
        <title>Complete sequence of plasmid 1 of Nitrobacter hamburgensis X14.</title>
        <authorList>
            <consortium name="US DOE Joint Genome Institute"/>
            <person name="Copeland A."/>
            <person name="Lucas S."/>
            <person name="Lapidus A."/>
            <person name="Barry K."/>
            <person name="Detter J.C."/>
            <person name="Glavina del Rio T."/>
            <person name="Hammon N."/>
            <person name="Israni S."/>
            <person name="Dalin E."/>
            <person name="Tice H."/>
            <person name="Pitluck S."/>
            <person name="Chain P."/>
            <person name="Malfatti S."/>
            <person name="Shin M."/>
            <person name="Vergez L."/>
            <person name="Schmutz J."/>
            <person name="Larimer F."/>
            <person name="Land M."/>
            <person name="Hauser L."/>
            <person name="Kyrpides N."/>
            <person name="Ivanova N."/>
            <person name="Ward B."/>
            <person name="Arp D."/>
            <person name="Klotz M."/>
            <person name="Stein L."/>
            <person name="O'Mullan G."/>
            <person name="Starkenburg S."/>
            <person name="Sayavedra L."/>
            <person name="Poret-Peterson A.T."/>
            <person name="Gentry M.E."/>
            <person name="Bruce D."/>
            <person name="Richardson P."/>
        </authorList>
    </citation>
    <scope>NUCLEOTIDE SEQUENCE [LARGE SCALE GENOMIC DNA]</scope>
    <source>
        <strain evidence="2">DSM 10229 / NCIMB 13809 / X14</strain>
        <plasmid evidence="2">Plasmid pNITHX1</plasmid>
    </source>
</reference>
<dbReference type="EMBL" id="CP000320">
    <property type="protein sequence ID" value="ABE64844.1"/>
    <property type="molecule type" value="Genomic_DNA"/>
</dbReference>
<dbReference type="Proteomes" id="UP000001953">
    <property type="component" value="Plasmid 1"/>
</dbReference>
<name>Q1QG03_NITHX</name>
<keyword evidence="1" id="KW-0614">Plasmid</keyword>
<gene>
    <name evidence="1" type="ordered locus">Nham_4227</name>
</gene>
<proteinExistence type="predicted"/>
<accession>Q1QG03</accession>
<sequence length="90" mass="9694">MVLAESLSNERCQNGAASRKLSSLWRVAFHAPPTDHAGFGIVGSIRQQSPGRSVCQMLDDIVAHDIGAGEAGPGTEVRDRARVRRELRGL</sequence>
<dbReference type="HOGENOM" id="CLU_2437826_0_0_5"/>
<dbReference type="KEGG" id="nha:Nham_4227"/>
<keyword evidence="2" id="KW-1185">Reference proteome</keyword>
<protein>
    <submittedName>
        <fullName evidence="1">Uncharacterized protein</fullName>
    </submittedName>
</protein>